<evidence type="ECO:0000313" key="4">
    <source>
        <dbReference type="Proteomes" id="UP000243525"/>
    </source>
</evidence>
<dbReference type="GO" id="GO:0008664">
    <property type="term" value="F:RNA 2',3'-cyclic 3'-phosphodiesterase activity"/>
    <property type="evidence" value="ECO:0007669"/>
    <property type="project" value="UniProtKB-EC"/>
</dbReference>
<organism evidence="3 4">
    <name type="scientific">Mangrovibacterium marinum</name>
    <dbReference type="NCBI Taxonomy" id="1639118"/>
    <lineage>
        <taxon>Bacteria</taxon>
        <taxon>Pseudomonadati</taxon>
        <taxon>Bacteroidota</taxon>
        <taxon>Bacteroidia</taxon>
        <taxon>Marinilabiliales</taxon>
        <taxon>Prolixibacteraceae</taxon>
        <taxon>Mangrovibacterium</taxon>
    </lineage>
</organism>
<keyword evidence="3" id="KW-0436">Ligase</keyword>
<keyword evidence="1 2" id="KW-0378">Hydrolase</keyword>
<evidence type="ECO:0000256" key="2">
    <source>
        <dbReference type="HAMAP-Rule" id="MF_01940"/>
    </source>
</evidence>
<dbReference type="InterPro" id="IPR009097">
    <property type="entry name" value="Cyclic_Pdiesterase"/>
</dbReference>
<comment type="function">
    <text evidence="2">Hydrolyzes RNA 2',3'-cyclic phosphodiester to an RNA 2'-phosphomonoester.</text>
</comment>
<comment type="catalytic activity">
    <reaction evidence="2">
        <text>a 3'-end 2',3'-cyclophospho-ribonucleotide-RNA + H2O = a 3'-end 2'-phospho-ribonucleotide-RNA + H(+)</text>
        <dbReference type="Rhea" id="RHEA:11828"/>
        <dbReference type="Rhea" id="RHEA-COMP:10464"/>
        <dbReference type="Rhea" id="RHEA-COMP:17353"/>
        <dbReference type="ChEBI" id="CHEBI:15377"/>
        <dbReference type="ChEBI" id="CHEBI:15378"/>
        <dbReference type="ChEBI" id="CHEBI:83064"/>
        <dbReference type="ChEBI" id="CHEBI:173113"/>
        <dbReference type="EC" id="3.1.4.58"/>
    </reaction>
</comment>
<dbReference type="InterPro" id="IPR004175">
    <property type="entry name" value="RNA_CPDase"/>
</dbReference>
<protein>
    <recommendedName>
        <fullName evidence="2">RNA 2',3'-cyclic phosphodiesterase</fullName>
        <shortName evidence="2">RNA 2',3'-CPDase</shortName>
        <ecNumber evidence="2">3.1.4.58</ecNumber>
    </recommendedName>
</protein>
<comment type="similarity">
    <text evidence="2">Belongs to the 2H phosphoesterase superfamily. ThpR family.</text>
</comment>
<dbReference type="GO" id="GO:0016874">
    <property type="term" value="F:ligase activity"/>
    <property type="evidence" value="ECO:0007669"/>
    <property type="project" value="UniProtKB-KW"/>
</dbReference>
<gene>
    <name evidence="3" type="ORF">C8N47_109122</name>
</gene>
<keyword evidence="4" id="KW-1185">Reference proteome</keyword>
<dbReference type="Pfam" id="PF13563">
    <property type="entry name" value="2_5_RNA_ligase2"/>
    <property type="match status" value="1"/>
</dbReference>
<reference evidence="3 4" key="1">
    <citation type="submission" date="2018-04" db="EMBL/GenBank/DDBJ databases">
        <title>Genomic Encyclopedia of Archaeal and Bacterial Type Strains, Phase II (KMG-II): from individual species to whole genera.</title>
        <authorList>
            <person name="Goeker M."/>
        </authorList>
    </citation>
    <scope>NUCLEOTIDE SEQUENCE [LARGE SCALE GENOMIC DNA]</scope>
    <source>
        <strain evidence="3 4">DSM 28823</strain>
    </source>
</reference>
<dbReference type="HAMAP" id="MF_01940">
    <property type="entry name" value="RNA_CPDase"/>
    <property type="match status" value="1"/>
</dbReference>
<accession>A0A2T5C172</accession>
<name>A0A2T5C172_9BACT</name>
<proteinExistence type="inferred from homology"/>
<dbReference type="RefSeq" id="WP_107822527.1">
    <property type="nucleotide sequence ID" value="NZ_OY782574.1"/>
</dbReference>
<dbReference type="AlphaFoldDB" id="A0A2T5C172"/>
<dbReference type="Proteomes" id="UP000243525">
    <property type="component" value="Unassembled WGS sequence"/>
</dbReference>
<dbReference type="OrthoDB" id="9789350at2"/>
<sequence>MKRIFLAIDAALSEACQCRIQQLKTELRDERIRWVKPRNYHLTLHFFGMMAPDDEARLVGLLGDFAATRHALTVELGHLSFFKKAKQPQVLFVDVEQVGELKALVADMQHRLVEAGFIEAPKSFRPHLTIARMKKIENMAQLLSAVSEMGDLPRQQLHVDRMVLYESIQTAQGAEYRAIQSFPLS</sequence>
<dbReference type="SUPFAM" id="SSF55144">
    <property type="entry name" value="LigT-like"/>
    <property type="match status" value="1"/>
</dbReference>
<feature type="active site" description="Proton donor" evidence="2">
    <location>
        <position position="41"/>
    </location>
</feature>
<dbReference type="Gene3D" id="3.90.1140.10">
    <property type="entry name" value="Cyclic phosphodiesterase"/>
    <property type="match status" value="1"/>
</dbReference>
<comment type="caution">
    <text evidence="3">The sequence shown here is derived from an EMBL/GenBank/DDBJ whole genome shotgun (WGS) entry which is preliminary data.</text>
</comment>
<evidence type="ECO:0000313" key="3">
    <source>
        <dbReference type="EMBL" id="PTN08386.1"/>
    </source>
</evidence>
<dbReference type="NCBIfam" id="TIGR02258">
    <property type="entry name" value="2_5_ligase"/>
    <property type="match status" value="1"/>
</dbReference>
<dbReference type="PANTHER" id="PTHR35561">
    <property type="entry name" value="RNA 2',3'-CYCLIC PHOSPHODIESTERASE"/>
    <property type="match status" value="1"/>
</dbReference>
<feature type="short sequence motif" description="HXTX 1" evidence="2">
    <location>
        <begin position="41"/>
        <end position="44"/>
    </location>
</feature>
<dbReference type="EMBL" id="QAAD01000009">
    <property type="protein sequence ID" value="PTN08386.1"/>
    <property type="molecule type" value="Genomic_DNA"/>
</dbReference>
<dbReference type="GO" id="GO:0004113">
    <property type="term" value="F:2',3'-cyclic-nucleotide 3'-phosphodiesterase activity"/>
    <property type="evidence" value="ECO:0007669"/>
    <property type="project" value="InterPro"/>
</dbReference>
<dbReference type="PANTHER" id="PTHR35561:SF1">
    <property type="entry name" value="RNA 2',3'-CYCLIC PHOSPHODIESTERASE"/>
    <property type="match status" value="1"/>
</dbReference>
<feature type="short sequence motif" description="HXTX 2" evidence="2">
    <location>
        <begin position="127"/>
        <end position="130"/>
    </location>
</feature>
<feature type="active site" description="Proton acceptor" evidence="2">
    <location>
        <position position="127"/>
    </location>
</feature>
<dbReference type="EC" id="3.1.4.58" evidence="2"/>
<evidence type="ECO:0000256" key="1">
    <source>
        <dbReference type="ARBA" id="ARBA00022801"/>
    </source>
</evidence>